<organism evidence="1 2">
    <name type="scientific">Acanthoscelides obtectus</name>
    <name type="common">Bean weevil</name>
    <name type="synonym">Bruchus obtectus</name>
    <dbReference type="NCBI Taxonomy" id="200917"/>
    <lineage>
        <taxon>Eukaryota</taxon>
        <taxon>Metazoa</taxon>
        <taxon>Ecdysozoa</taxon>
        <taxon>Arthropoda</taxon>
        <taxon>Hexapoda</taxon>
        <taxon>Insecta</taxon>
        <taxon>Pterygota</taxon>
        <taxon>Neoptera</taxon>
        <taxon>Endopterygota</taxon>
        <taxon>Coleoptera</taxon>
        <taxon>Polyphaga</taxon>
        <taxon>Cucujiformia</taxon>
        <taxon>Chrysomeloidea</taxon>
        <taxon>Chrysomelidae</taxon>
        <taxon>Bruchinae</taxon>
        <taxon>Bruchini</taxon>
        <taxon>Acanthoscelides</taxon>
    </lineage>
</organism>
<reference evidence="1" key="1">
    <citation type="submission" date="2022-03" db="EMBL/GenBank/DDBJ databases">
        <authorList>
            <person name="Sayadi A."/>
        </authorList>
    </citation>
    <scope>NUCLEOTIDE SEQUENCE</scope>
</reference>
<evidence type="ECO:0000313" key="1">
    <source>
        <dbReference type="EMBL" id="CAH2006756.1"/>
    </source>
</evidence>
<evidence type="ECO:0000313" key="2">
    <source>
        <dbReference type="Proteomes" id="UP001152888"/>
    </source>
</evidence>
<gene>
    <name evidence="1" type="ORF">ACAOBT_LOCUS29278</name>
</gene>
<dbReference type="AlphaFoldDB" id="A0A9P0M810"/>
<comment type="caution">
    <text evidence="1">The sequence shown here is derived from an EMBL/GenBank/DDBJ whole genome shotgun (WGS) entry which is preliminary data.</text>
</comment>
<dbReference type="Proteomes" id="UP001152888">
    <property type="component" value="Unassembled WGS sequence"/>
</dbReference>
<name>A0A9P0M810_ACAOB</name>
<proteinExistence type="predicted"/>
<keyword evidence="2" id="KW-1185">Reference proteome</keyword>
<sequence>MWFDAKCRTSLNASVDDGTKEI</sequence>
<protein>
    <submittedName>
        <fullName evidence="1">Uncharacterized protein</fullName>
    </submittedName>
</protein>
<dbReference type="EMBL" id="CAKOFQ010007707">
    <property type="protein sequence ID" value="CAH2006756.1"/>
    <property type="molecule type" value="Genomic_DNA"/>
</dbReference>
<accession>A0A9P0M810</accession>